<feature type="region of interest" description="Disordered" evidence="1">
    <location>
        <begin position="691"/>
        <end position="734"/>
    </location>
</feature>
<feature type="compositionally biased region" description="Low complexity" evidence="1">
    <location>
        <begin position="480"/>
        <end position="493"/>
    </location>
</feature>
<keyword evidence="2" id="KW-0812">Transmembrane</keyword>
<feature type="region of interest" description="Disordered" evidence="1">
    <location>
        <begin position="558"/>
        <end position="592"/>
    </location>
</feature>
<feature type="compositionally biased region" description="Polar residues" evidence="1">
    <location>
        <begin position="59"/>
        <end position="68"/>
    </location>
</feature>
<name>A0A1L7WXY5_9HELO</name>
<accession>A0A1L7WXY5</accession>
<dbReference type="Proteomes" id="UP000184330">
    <property type="component" value="Unassembled WGS sequence"/>
</dbReference>
<evidence type="ECO:0000256" key="1">
    <source>
        <dbReference type="SAM" id="MobiDB-lite"/>
    </source>
</evidence>
<organism evidence="3 4">
    <name type="scientific">Phialocephala subalpina</name>
    <dbReference type="NCBI Taxonomy" id="576137"/>
    <lineage>
        <taxon>Eukaryota</taxon>
        <taxon>Fungi</taxon>
        <taxon>Dikarya</taxon>
        <taxon>Ascomycota</taxon>
        <taxon>Pezizomycotina</taxon>
        <taxon>Leotiomycetes</taxon>
        <taxon>Helotiales</taxon>
        <taxon>Mollisiaceae</taxon>
        <taxon>Phialocephala</taxon>
        <taxon>Phialocephala fortinii species complex</taxon>
    </lineage>
</organism>
<feature type="transmembrane region" description="Helical" evidence="2">
    <location>
        <begin position="739"/>
        <end position="762"/>
    </location>
</feature>
<keyword evidence="2" id="KW-1133">Transmembrane helix</keyword>
<dbReference type="EMBL" id="FJOG01000010">
    <property type="protein sequence ID" value="CZR57624.1"/>
    <property type="molecule type" value="Genomic_DNA"/>
</dbReference>
<evidence type="ECO:0000313" key="3">
    <source>
        <dbReference type="EMBL" id="CZR57624.1"/>
    </source>
</evidence>
<feature type="region of interest" description="Disordered" evidence="1">
    <location>
        <begin position="430"/>
        <end position="509"/>
    </location>
</feature>
<feature type="region of interest" description="Disordered" evidence="1">
    <location>
        <begin position="369"/>
        <end position="389"/>
    </location>
</feature>
<keyword evidence="2" id="KW-0472">Membrane</keyword>
<reference evidence="3 4" key="1">
    <citation type="submission" date="2016-03" db="EMBL/GenBank/DDBJ databases">
        <authorList>
            <person name="Ploux O."/>
        </authorList>
    </citation>
    <scope>NUCLEOTIDE SEQUENCE [LARGE SCALE GENOMIC DNA]</scope>
    <source>
        <strain evidence="3 4">UAMH 11012</strain>
    </source>
</reference>
<proteinExistence type="predicted"/>
<feature type="compositionally biased region" description="Low complexity" evidence="1">
    <location>
        <begin position="434"/>
        <end position="462"/>
    </location>
</feature>
<dbReference type="OrthoDB" id="10661710at2759"/>
<feature type="compositionally biased region" description="Low complexity" evidence="1">
    <location>
        <begin position="79"/>
        <end position="93"/>
    </location>
</feature>
<evidence type="ECO:0000313" key="4">
    <source>
        <dbReference type="Proteomes" id="UP000184330"/>
    </source>
</evidence>
<evidence type="ECO:0000256" key="2">
    <source>
        <dbReference type="SAM" id="Phobius"/>
    </source>
</evidence>
<dbReference type="AlphaFoldDB" id="A0A1L7WXY5"/>
<protein>
    <submittedName>
        <fullName evidence="3">Uncharacterized protein</fullName>
    </submittedName>
</protein>
<feature type="region of interest" description="Disordered" evidence="1">
    <location>
        <begin position="46"/>
        <end position="95"/>
    </location>
</feature>
<keyword evidence="4" id="KW-1185">Reference proteome</keyword>
<feature type="compositionally biased region" description="Basic and acidic residues" evidence="1">
    <location>
        <begin position="564"/>
        <end position="581"/>
    </location>
</feature>
<sequence length="763" mass="79698">MIEVDMDKRSSCSLEHLSRAFLASDEPPAALSYHYEFNSENDALVASATHPAPGRPASATPTTGNSLSPRAPKYKQKPTTSVSSSTISASELTPQQSSVLEEAVNAWVASKVDSPAFRSSKLDQDMQEVKAVLTMSPSFRRELATIIAPAATETNSARLAKWSSFLAKLPPIQRPERKLMSETSTFASALRNSILGGTAFATSPGGLAAIIARRAAPIETSEIYDFVNSGNSKFESNLDDSNMTPQEEAEFQLAGEQYDALIMSPEYEYVKDRLKEEPSDLPDVDDFWDSERSQKGKFNARLKSFLKAFPSDLYRFCSARLYKDITVTPMTPEQSAEVDQRIEDYLQSFVSLPEITSILAQLDSEELDGTATPPFASGTPFPTPGAGKSAVDALISSELNLVPTYAQPVAGSVIYGMMSIVSDVMNAPSTSGIPASTPASPEAASERPVTSASASTSTQSSSKPPTAHAKSDITQASIVSRTSAETAASTTSAVKKHVADTAQPEEASPTYYTSASRKGIFSAGVLAICGVVLIVSSRRGQVKGTVGGVHDCCVVGFGSEDGEPPERARSNHSQRPNDARKWSTTPSPVNTPLLRPLNLRRRHDVRRSIQHVASELASGTSAAADLFGVLVGGDTGDVLASELSSVFSELPTDVASWVASLTSAEASIITSVLGTTQIPGADAVNFITTGSGTESGSGSVTPTQTGSVSGTGSATGKATGITSSAKSSSTGSKNAGPTLGAMSGVGCGVVAFGAAAACALGMM</sequence>
<gene>
    <name evidence="3" type="ORF">PAC_07513</name>
</gene>